<organism evidence="3 4">
    <name type="scientific">Pontixanthobacter aestiaquae</name>
    <dbReference type="NCBI Taxonomy" id="1509367"/>
    <lineage>
        <taxon>Bacteria</taxon>
        <taxon>Pseudomonadati</taxon>
        <taxon>Pseudomonadota</taxon>
        <taxon>Alphaproteobacteria</taxon>
        <taxon>Sphingomonadales</taxon>
        <taxon>Erythrobacteraceae</taxon>
        <taxon>Pontixanthobacter</taxon>
    </lineage>
</organism>
<dbReference type="SUPFAM" id="SSF48557">
    <property type="entry name" value="L-aspartase-like"/>
    <property type="match status" value="1"/>
</dbReference>
<proteinExistence type="predicted"/>
<dbReference type="PRINTS" id="PR00149">
    <property type="entry name" value="FUMRATELYASE"/>
</dbReference>
<dbReference type="Gene3D" id="1.10.40.30">
    <property type="entry name" value="Fumarase/aspartase (C-terminal domain)"/>
    <property type="match status" value="1"/>
</dbReference>
<dbReference type="EMBL" id="WTYZ01000001">
    <property type="protein sequence ID" value="MXO84337.1"/>
    <property type="molecule type" value="Genomic_DNA"/>
</dbReference>
<dbReference type="Gene3D" id="1.20.200.10">
    <property type="entry name" value="Fumarase/aspartase (Central domain)"/>
    <property type="match status" value="1"/>
</dbReference>
<protein>
    <recommendedName>
        <fullName evidence="2">Adenylosuccinate lyase C-terminal domain-containing protein</fullName>
    </recommendedName>
</protein>
<keyword evidence="1" id="KW-0456">Lyase</keyword>
<comment type="caution">
    <text evidence="3">The sequence shown here is derived from an EMBL/GenBank/DDBJ whole genome shotgun (WGS) entry which is preliminary data.</text>
</comment>
<dbReference type="InterPro" id="IPR000362">
    <property type="entry name" value="Fumarate_lyase_fam"/>
</dbReference>
<dbReference type="GO" id="GO:0070626">
    <property type="term" value="F:(S)-2-(5-amino-1-(5-phospho-D-ribosyl)imidazole-4-carboxamido) succinate lyase (fumarate-forming) activity"/>
    <property type="evidence" value="ECO:0007669"/>
    <property type="project" value="TreeGrafter"/>
</dbReference>
<feature type="domain" description="Adenylosuccinate lyase C-terminal" evidence="2">
    <location>
        <begin position="333"/>
        <end position="412"/>
    </location>
</feature>
<dbReference type="Proteomes" id="UP000460290">
    <property type="component" value="Unassembled WGS sequence"/>
</dbReference>
<dbReference type="GO" id="GO:0005829">
    <property type="term" value="C:cytosol"/>
    <property type="evidence" value="ECO:0007669"/>
    <property type="project" value="TreeGrafter"/>
</dbReference>
<keyword evidence="4" id="KW-1185">Reference proteome</keyword>
<dbReference type="InterPro" id="IPR024083">
    <property type="entry name" value="Fumarase/histidase_N"/>
</dbReference>
<dbReference type="Pfam" id="PF10397">
    <property type="entry name" value="ADSL_C"/>
    <property type="match status" value="1"/>
</dbReference>
<accession>A0A844ZBE1</accession>
<dbReference type="InterPro" id="IPR020557">
    <property type="entry name" value="Fumarate_lyase_CS"/>
</dbReference>
<dbReference type="PANTHER" id="PTHR43172:SF1">
    <property type="entry name" value="ADENYLOSUCCINATE LYASE"/>
    <property type="match status" value="1"/>
</dbReference>
<gene>
    <name evidence="3" type="ORF">GRI35_13255</name>
</gene>
<dbReference type="AlphaFoldDB" id="A0A844ZBE1"/>
<reference evidence="3 4" key="1">
    <citation type="submission" date="2019-12" db="EMBL/GenBank/DDBJ databases">
        <title>Genomic-based taxomic classification of the family Erythrobacteraceae.</title>
        <authorList>
            <person name="Xu L."/>
        </authorList>
    </citation>
    <scope>NUCLEOTIDE SEQUENCE [LARGE SCALE GENOMIC DNA]</scope>
    <source>
        <strain evidence="3 4">KCTC 42006</strain>
    </source>
</reference>
<dbReference type="GO" id="GO:0044208">
    <property type="term" value="P:'de novo' AMP biosynthetic process"/>
    <property type="evidence" value="ECO:0007669"/>
    <property type="project" value="TreeGrafter"/>
</dbReference>
<dbReference type="PANTHER" id="PTHR43172">
    <property type="entry name" value="ADENYLOSUCCINATE LYASE"/>
    <property type="match status" value="1"/>
</dbReference>
<name>A0A844ZBE1_9SPHN</name>
<dbReference type="InterPro" id="IPR019468">
    <property type="entry name" value="AdenyloSucc_lyase_C"/>
</dbReference>
<dbReference type="Pfam" id="PF00206">
    <property type="entry name" value="Lyase_1"/>
    <property type="match status" value="1"/>
</dbReference>
<dbReference type="OrthoDB" id="9768878at2"/>
<dbReference type="GO" id="GO:0004018">
    <property type="term" value="F:N6-(1,2-dicarboxyethyl)AMP AMP-lyase (fumarate-forming) activity"/>
    <property type="evidence" value="ECO:0007669"/>
    <property type="project" value="TreeGrafter"/>
</dbReference>
<dbReference type="PRINTS" id="PR00145">
    <property type="entry name" value="ARGSUCLYASE"/>
</dbReference>
<sequence>MLDIEAAMARAQAEHGHIPKSAAEEITRQARAELVTEADFSEEYSTVRHRMVALLNVWRRSLSAEASQYVHYGATTVDIYDTATIMQINASIENIDACLAGAIDAMSELALAHKSTVMIGRTLGQHAQPITFGKKVSVWIGEYDRHRDRLSDLRERVMRSAILKGAVGDYSGLGPKAIAIEKSFARELGFAKPYTADWHGTRDVIAEYGMVLSLIAKTHARIGQEIFLLQSTDIGEVRESLPEDVVGSSSMPHKRNPIVPERLIHAGRTIPRLAEVLGDDQVNFYERDNTSRLSPIVEDISVQSATAARSLTRLIGSLEVDAEAMRRNIDRTSGYAMSQRVAFALAEHMPRTEAEALVKQIIRFSAEQGIDFEEALNTATEVNMYLHPTDITALLDPTQLDQQAIAQVEAVVADAAPKPTE</sequence>
<dbReference type="Gene3D" id="1.10.275.10">
    <property type="entry name" value="Fumarase/aspartase (N-terminal domain)"/>
    <property type="match status" value="1"/>
</dbReference>
<dbReference type="SMART" id="SM00998">
    <property type="entry name" value="ADSL_C"/>
    <property type="match status" value="1"/>
</dbReference>
<evidence type="ECO:0000256" key="1">
    <source>
        <dbReference type="ARBA" id="ARBA00023239"/>
    </source>
</evidence>
<dbReference type="PROSITE" id="PS00163">
    <property type="entry name" value="FUMARATE_LYASES"/>
    <property type="match status" value="1"/>
</dbReference>
<dbReference type="InterPro" id="IPR022761">
    <property type="entry name" value="Fumarate_lyase_N"/>
</dbReference>
<dbReference type="InterPro" id="IPR008948">
    <property type="entry name" value="L-Aspartase-like"/>
</dbReference>
<evidence type="ECO:0000259" key="2">
    <source>
        <dbReference type="SMART" id="SM00998"/>
    </source>
</evidence>
<evidence type="ECO:0000313" key="3">
    <source>
        <dbReference type="EMBL" id="MXO84337.1"/>
    </source>
</evidence>
<evidence type="ECO:0000313" key="4">
    <source>
        <dbReference type="Proteomes" id="UP000460290"/>
    </source>
</evidence>